<dbReference type="SUPFAM" id="SSF53163">
    <property type="entry name" value="HybD-like"/>
    <property type="match status" value="1"/>
</dbReference>
<dbReference type="GO" id="GO:0009847">
    <property type="term" value="P:spore germination"/>
    <property type="evidence" value="ECO:0007669"/>
    <property type="project" value="UniProtKB-UniRule"/>
</dbReference>
<comment type="PTM">
    <text evidence="4">Autoproteolytically processed. The inactive tetrameric zymogen termed p46 autoprocesses to a smaller form termed p41, which is active only during spore germination.</text>
</comment>
<reference evidence="5 6" key="1">
    <citation type="submission" date="2020-02" db="EMBL/GenBank/DDBJ databases">
        <authorList>
            <person name="Hogendoorn C."/>
        </authorList>
    </citation>
    <scope>NUCLEOTIDE SEQUENCE [LARGE SCALE GENOMIC DNA]</scope>
    <source>
        <strain evidence="5">R501</strain>
    </source>
</reference>
<dbReference type="Pfam" id="PF03418">
    <property type="entry name" value="Peptidase_A25"/>
    <property type="match status" value="2"/>
</dbReference>
<dbReference type="KEGG" id="hfv:R50_1649"/>
<dbReference type="EMBL" id="LR778114">
    <property type="protein sequence ID" value="CAB1129150.1"/>
    <property type="molecule type" value="Genomic_DNA"/>
</dbReference>
<feature type="propeptide" id="PRO_5040552742" evidence="4">
    <location>
        <begin position="1"/>
        <end position="16"/>
    </location>
</feature>
<dbReference type="HAMAP" id="MF_00626">
    <property type="entry name" value="Germination_prot"/>
    <property type="match status" value="1"/>
</dbReference>
<comment type="subunit">
    <text evidence="4">Homotetramer.</text>
</comment>
<proteinExistence type="inferred from homology"/>
<evidence type="ECO:0000256" key="2">
    <source>
        <dbReference type="ARBA" id="ARBA00022801"/>
    </source>
</evidence>
<dbReference type="GO" id="GO:0006508">
    <property type="term" value="P:proteolysis"/>
    <property type="evidence" value="ECO:0007669"/>
    <property type="project" value="UniProtKB-UniRule"/>
</dbReference>
<evidence type="ECO:0000313" key="5">
    <source>
        <dbReference type="EMBL" id="CAB1129150.1"/>
    </source>
</evidence>
<organism evidence="5 6">
    <name type="scientific">Candidatus Hydrogenisulfobacillus filiaventi</name>
    <dbReference type="NCBI Taxonomy" id="2707344"/>
    <lineage>
        <taxon>Bacteria</taxon>
        <taxon>Bacillati</taxon>
        <taxon>Bacillota</taxon>
        <taxon>Clostridia</taxon>
        <taxon>Eubacteriales</taxon>
        <taxon>Clostridiales Family XVII. Incertae Sedis</taxon>
        <taxon>Candidatus Hydrogenisulfobacillus</taxon>
    </lineage>
</organism>
<evidence type="ECO:0000256" key="3">
    <source>
        <dbReference type="ARBA" id="ARBA00023145"/>
    </source>
</evidence>
<comment type="function">
    <text evidence="4">Initiates the rapid degradation of small, acid-soluble proteins during spore germination.</text>
</comment>
<dbReference type="InterPro" id="IPR005080">
    <property type="entry name" value="Peptidase_A25"/>
</dbReference>
<sequence>MAEAGSTGAGGRILTDMALEARELARGGRAEEIPGVEVVEESRQAGLIIHDIRIRTPEAGRMLGKPPGRYLTLDVPGFGERDPDLKQRLTAALAARLAEFLPPDVAMPVLVVGLGNGAVTPDALGPRVISRLLVTRHLGPVLPGEVHRRTRPVAALAPGVLGTTGVETVDIIRGVVQAVRPAMVVAVDALAARSPDRLVASVQLADTGIHPGSGVGNRRAGLTAAALGVPVLAVGVPTVVQAAAIASQVLRALARALGRENRFFALLGEFTEAERKGLVDEVAGQALGELMVTPKEIDLLIEDMAEVVAEALNRALQPRLDPAEWML</sequence>
<keyword evidence="1 4" id="KW-0645">Protease</keyword>
<evidence type="ECO:0000256" key="4">
    <source>
        <dbReference type="HAMAP-Rule" id="MF_00626"/>
    </source>
</evidence>
<dbReference type="NCBIfam" id="TIGR01441">
    <property type="entry name" value="GPR"/>
    <property type="match status" value="1"/>
</dbReference>
<name>A0A6F8ZGT0_9FIRM</name>
<keyword evidence="3 4" id="KW-0865">Zymogen</keyword>
<dbReference type="PIRSF" id="PIRSF019549">
    <property type="entry name" value="Peptidase_A25"/>
    <property type="match status" value="1"/>
</dbReference>
<evidence type="ECO:0000256" key="1">
    <source>
        <dbReference type="ARBA" id="ARBA00022670"/>
    </source>
</evidence>
<keyword evidence="6" id="KW-1185">Reference proteome</keyword>
<protein>
    <recommendedName>
        <fullName evidence="4">Germination protease</fullName>
        <ecNumber evidence="4">3.4.24.78</ecNumber>
    </recommendedName>
    <alternativeName>
        <fullName evidence="4">GPR endopeptidase</fullName>
    </alternativeName>
    <alternativeName>
        <fullName evidence="4">Germination proteinase</fullName>
    </alternativeName>
    <alternativeName>
        <fullName evidence="4">Spore protease</fullName>
    </alternativeName>
</protein>
<evidence type="ECO:0000313" key="6">
    <source>
        <dbReference type="Proteomes" id="UP000503399"/>
    </source>
</evidence>
<accession>A0A6F8ZGT0</accession>
<keyword evidence="2 4" id="KW-0378">Hydrolase</keyword>
<comment type="similarity">
    <text evidence="4">Belongs to the peptidase A25 family.</text>
</comment>
<feature type="chain" id="PRO_5040552743" description="Germination protease" evidence="4">
    <location>
        <begin position="17"/>
        <end position="327"/>
    </location>
</feature>
<dbReference type="Proteomes" id="UP000503399">
    <property type="component" value="Chromosome"/>
</dbReference>
<comment type="catalytic activity">
    <reaction evidence="4">
        <text>Endopeptidase action with P4 Glu or Asp, P1 preferably Glu &gt; Asp, P1' hydrophobic and P2' Ala.</text>
        <dbReference type="EC" id="3.4.24.78"/>
    </reaction>
</comment>
<dbReference type="EC" id="3.4.24.78" evidence="4"/>
<dbReference type="InterPro" id="IPR023430">
    <property type="entry name" value="Pept_HybD-like_dom_sf"/>
</dbReference>
<dbReference type="GO" id="GO:0004222">
    <property type="term" value="F:metalloendopeptidase activity"/>
    <property type="evidence" value="ECO:0007669"/>
    <property type="project" value="UniProtKB-UniRule"/>
</dbReference>
<dbReference type="Gene3D" id="3.40.50.1450">
    <property type="entry name" value="HybD-like"/>
    <property type="match status" value="1"/>
</dbReference>
<dbReference type="AlphaFoldDB" id="A0A6F8ZGT0"/>
<gene>
    <name evidence="4 5" type="primary">gpr</name>
    <name evidence="5" type="ORF">R50_1649</name>
</gene>